<gene>
    <name evidence="1" type="ORF">DNK57_03540</name>
</gene>
<dbReference type="RefSeq" id="WP_192961665.1">
    <property type="nucleotide sequence ID" value="NZ_QKOF01000005.1"/>
</dbReference>
<evidence type="ECO:0000313" key="1">
    <source>
        <dbReference type="EMBL" id="MBE2899894.1"/>
    </source>
</evidence>
<evidence type="ECO:0000313" key="2">
    <source>
        <dbReference type="Proteomes" id="UP000646659"/>
    </source>
</evidence>
<proteinExistence type="predicted"/>
<sequence length="367" mass="39095">MVKIDKSCGCLIDDLLDDNRLCGSSGEDMKVMVDPDPERISLEFYEKRMTDGLPIIPPTQVRVEKFYRYTSRDPGDVIAALPPRMGMATVEKVAVNAVMAGCIPQMMPLLESCIEGIGREEFNLAGINATTHPVAVAVVVNGPVVRDLNFNPGAGCLGPGNLPGATLGRALRLCLMNIAGAVPGVGDHATMGSPAKYSYCLAENEDESPWEPLHVERGLSGDDSAVTLLGVEAPHNVNDHRSREPEDLLDTIIHTASTAGCNNSHVPGELLVIMSPEHAETLASHGWTRDDVKDYIHEGAVVPAGLADRGGRKLDDCLIVDGMVHLTRSPSDVVLVVAGGVGRHTMIAHGFGGSSESQTVPVRFPED</sequence>
<dbReference type="Proteomes" id="UP000646659">
    <property type="component" value="Unassembled WGS sequence"/>
</dbReference>
<dbReference type="AlphaFoldDB" id="A0A842YP41"/>
<protein>
    <submittedName>
        <fullName evidence="1">Uncharacterized protein</fullName>
    </submittedName>
</protein>
<comment type="caution">
    <text evidence="1">The sequence shown here is derived from an EMBL/GenBank/DDBJ whole genome shotgun (WGS) entry which is preliminary data.</text>
</comment>
<dbReference type="OrthoDB" id="68959at2157"/>
<reference evidence="1" key="1">
    <citation type="submission" date="2018-06" db="EMBL/GenBank/DDBJ databases">
        <title>Draft genome sequence of Methanothermobacter thermautotrophicus Strain WHS, a thermophilic, hydrogenotrophic methanogen isolated from Washburn Hot Springs in Yellowstone National Park, USA.</title>
        <authorList>
            <person name="Mckay L.J."/>
            <person name="Klingelsmith K."/>
            <person name="Inskeep W.P."/>
            <person name="Fields M.W."/>
        </authorList>
    </citation>
    <scope>NUCLEOTIDE SEQUENCE</scope>
    <source>
        <strain evidence="1">WHS</strain>
    </source>
</reference>
<dbReference type="EMBL" id="QKOF01000005">
    <property type="protein sequence ID" value="MBE2899894.1"/>
    <property type="molecule type" value="Genomic_DNA"/>
</dbReference>
<name>A0A842YP41_METTF</name>
<accession>A0A842YP41</accession>
<organism evidence="1 2">
    <name type="scientific">Methanothermobacter thermautotrophicus</name>
    <name type="common">Methanobacterium thermoformicicum</name>
    <dbReference type="NCBI Taxonomy" id="145262"/>
    <lineage>
        <taxon>Archaea</taxon>
        <taxon>Methanobacteriati</taxon>
        <taxon>Methanobacteriota</taxon>
        <taxon>Methanomada group</taxon>
        <taxon>Methanobacteria</taxon>
        <taxon>Methanobacteriales</taxon>
        <taxon>Methanobacteriaceae</taxon>
        <taxon>Methanothermobacter</taxon>
    </lineage>
</organism>